<feature type="domain" description="PPIase FKBP-type" evidence="6">
    <location>
        <begin position="135"/>
        <end position="188"/>
    </location>
</feature>
<dbReference type="AlphaFoldDB" id="A0A444VHE2"/>
<gene>
    <name evidence="7" type="ORF">DN53_06795</name>
</gene>
<accession>A0A444VHE2</accession>
<reference evidence="7 8" key="1">
    <citation type="submission" date="2014-04" db="EMBL/GenBank/DDBJ databases">
        <title>Whole genome of Muricauda olearia.</title>
        <authorList>
            <person name="Zhang X.-H."/>
            <person name="Tang K."/>
        </authorList>
    </citation>
    <scope>NUCLEOTIDE SEQUENCE [LARGE SCALE GENOMIC DNA]</scope>
    <source>
        <strain evidence="7 8">Th120</strain>
    </source>
</reference>
<dbReference type="Gene3D" id="3.10.50.40">
    <property type="match status" value="1"/>
</dbReference>
<feature type="compositionally biased region" description="Acidic residues" evidence="5">
    <location>
        <begin position="304"/>
        <end position="317"/>
    </location>
</feature>
<dbReference type="GO" id="GO:0003755">
    <property type="term" value="F:peptidyl-prolyl cis-trans isomerase activity"/>
    <property type="evidence" value="ECO:0007669"/>
    <property type="project" value="UniProtKB-KW"/>
</dbReference>
<evidence type="ECO:0000256" key="2">
    <source>
        <dbReference type="ARBA" id="ARBA00013194"/>
    </source>
</evidence>
<comment type="caution">
    <text evidence="7">The sequence shown here is derived from an EMBL/GenBank/DDBJ whole genome shotgun (WGS) entry which is preliminary data.</text>
</comment>
<dbReference type="PROSITE" id="PS50059">
    <property type="entry name" value="FKBP_PPIASE"/>
    <property type="match status" value="1"/>
</dbReference>
<proteinExistence type="predicted"/>
<evidence type="ECO:0000256" key="3">
    <source>
        <dbReference type="ARBA" id="ARBA00023110"/>
    </source>
</evidence>
<dbReference type="InterPro" id="IPR001179">
    <property type="entry name" value="PPIase_FKBP_dom"/>
</dbReference>
<protein>
    <recommendedName>
        <fullName evidence="2 4">peptidylprolyl isomerase</fullName>
        <ecNumber evidence="2 4">5.2.1.8</ecNumber>
    </recommendedName>
</protein>
<dbReference type="EC" id="5.2.1.8" evidence="2 4"/>
<comment type="catalytic activity">
    <reaction evidence="1 4">
        <text>[protein]-peptidylproline (omega=180) = [protein]-peptidylproline (omega=0)</text>
        <dbReference type="Rhea" id="RHEA:16237"/>
        <dbReference type="Rhea" id="RHEA-COMP:10747"/>
        <dbReference type="Rhea" id="RHEA-COMP:10748"/>
        <dbReference type="ChEBI" id="CHEBI:83833"/>
        <dbReference type="ChEBI" id="CHEBI:83834"/>
        <dbReference type="EC" id="5.2.1.8"/>
    </reaction>
</comment>
<evidence type="ECO:0000256" key="4">
    <source>
        <dbReference type="PROSITE-ProRule" id="PRU00277"/>
    </source>
</evidence>
<keyword evidence="4" id="KW-0413">Isomerase</keyword>
<evidence type="ECO:0000259" key="6">
    <source>
        <dbReference type="PROSITE" id="PS50059"/>
    </source>
</evidence>
<feature type="compositionally biased region" description="Basic and acidic residues" evidence="5">
    <location>
        <begin position="247"/>
        <end position="257"/>
    </location>
</feature>
<sequence length="317" mass="34534">MTHLMRYGILVSLFLTFAFFSCKKDDDGVETVPPRDLSEVALEDDDEIKEYLQTHFYNYEEFENPPAGFDYKVKVDTIAGDNADKTPISESPLLKSATATVSASEFGISDGAEDIAHTYYYLVAREGEGEHPTVADSTYVLYEGYRLDGTLFDSAISSGVWFDLQGTISTAGAIKGFQFGLTHFKSGDGIIDNPDGTFEVQGFGSGMIIMPSGLAYFNSAQVGESYAPIIFNINLLVVNTADHDGDGIPSIEEDRNGNKNLFDDDTDGDNAPNYLDGDDDGDGVSTRSEITDENGEIIIPYPDADNDGIPDYLDPDN</sequence>
<evidence type="ECO:0000256" key="5">
    <source>
        <dbReference type="SAM" id="MobiDB-lite"/>
    </source>
</evidence>
<feature type="region of interest" description="Disordered" evidence="5">
    <location>
        <begin position="247"/>
        <end position="317"/>
    </location>
</feature>
<evidence type="ECO:0000256" key="1">
    <source>
        <dbReference type="ARBA" id="ARBA00000971"/>
    </source>
</evidence>
<keyword evidence="3 4" id="KW-0697">Rotamase</keyword>
<dbReference type="SUPFAM" id="SSF54534">
    <property type="entry name" value="FKBP-like"/>
    <property type="match status" value="1"/>
</dbReference>
<dbReference type="PROSITE" id="PS51257">
    <property type="entry name" value="PROKAR_LIPOPROTEIN"/>
    <property type="match status" value="1"/>
</dbReference>
<keyword evidence="8" id="KW-1185">Reference proteome</keyword>
<dbReference type="InterPro" id="IPR046357">
    <property type="entry name" value="PPIase_dom_sf"/>
</dbReference>
<name>A0A444VHE2_9FLAO</name>
<dbReference type="EMBL" id="JJMP01000012">
    <property type="protein sequence ID" value="RYC50181.1"/>
    <property type="molecule type" value="Genomic_DNA"/>
</dbReference>
<evidence type="ECO:0000313" key="7">
    <source>
        <dbReference type="EMBL" id="RYC50181.1"/>
    </source>
</evidence>
<dbReference type="Proteomes" id="UP000290261">
    <property type="component" value="Unassembled WGS sequence"/>
</dbReference>
<evidence type="ECO:0000313" key="8">
    <source>
        <dbReference type="Proteomes" id="UP000290261"/>
    </source>
</evidence>
<organism evidence="7 8">
    <name type="scientific">Flagellimonas olearia</name>
    <dbReference type="NCBI Taxonomy" id="552546"/>
    <lineage>
        <taxon>Bacteria</taxon>
        <taxon>Pseudomonadati</taxon>
        <taxon>Bacteroidota</taxon>
        <taxon>Flavobacteriia</taxon>
        <taxon>Flavobacteriales</taxon>
        <taxon>Flavobacteriaceae</taxon>
        <taxon>Flagellimonas</taxon>
    </lineage>
</organism>